<evidence type="ECO:0000256" key="6">
    <source>
        <dbReference type="SAM" id="Phobius"/>
    </source>
</evidence>
<dbReference type="PANTHER" id="PTHR33545">
    <property type="entry name" value="UPF0750 MEMBRANE PROTEIN YITT-RELATED"/>
    <property type="match status" value="1"/>
</dbReference>
<dbReference type="Gene3D" id="3.30.70.120">
    <property type="match status" value="1"/>
</dbReference>
<dbReference type="InterPro" id="IPR019264">
    <property type="entry name" value="DUF2179"/>
</dbReference>
<keyword evidence="3 6" id="KW-0812">Transmembrane</keyword>
<comment type="subcellular location">
    <subcellularLocation>
        <location evidence="1">Cell membrane</location>
        <topology evidence="1">Multi-pass membrane protein</topology>
    </subcellularLocation>
</comment>
<accession>A0A7X1AVL0</accession>
<keyword evidence="5 6" id="KW-0472">Membrane</keyword>
<feature type="transmembrane region" description="Helical" evidence="6">
    <location>
        <begin position="66"/>
        <end position="88"/>
    </location>
</feature>
<feature type="transmembrane region" description="Helical" evidence="6">
    <location>
        <begin position="124"/>
        <end position="141"/>
    </location>
</feature>
<keyword evidence="9" id="KW-1185">Reference proteome</keyword>
<dbReference type="RefSeq" id="WP_185691501.1">
    <property type="nucleotide sequence ID" value="NZ_JACHVA010000036.1"/>
</dbReference>
<evidence type="ECO:0000256" key="1">
    <source>
        <dbReference type="ARBA" id="ARBA00004651"/>
    </source>
</evidence>
<name>A0A7X1AVL0_9BACT</name>
<evidence type="ECO:0000256" key="3">
    <source>
        <dbReference type="ARBA" id="ARBA00022692"/>
    </source>
</evidence>
<evidence type="ECO:0000313" key="9">
    <source>
        <dbReference type="Proteomes" id="UP000525652"/>
    </source>
</evidence>
<dbReference type="Proteomes" id="UP000525652">
    <property type="component" value="Unassembled WGS sequence"/>
</dbReference>
<evidence type="ECO:0000256" key="5">
    <source>
        <dbReference type="ARBA" id="ARBA00023136"/>
    </source>
</evidence>
<feature type="transmembrane region" description="Helical" evidence="6">
    <location>
        <begin position="23"/>
        <end position="41"/>
    </location>
</feature>
<evidence type="ECO:0000313" key="8">
    <source>
        <dbReference type="EMBL" id="MBC2600762.1"/>
    </source>
</evidence>
<sequence>MESENRSEVFAECLGLGRGVREYLLVVLAGSLYAIALKYFVLPSKVVLTGTEGIAAALSYYYESEALFTGLYFVFQFILIVFAFFAVGRMFALRSLLVVGTVVGLLTVLPELRVADPEPQNERIILVIFGGLLSGVAKALAFTNRGSTGDEDILGAYFAMKYLKPVGFIAIFAAIISTGFGLVMAFLKSGEFEPVVNTLMYTCIYIFISAETLNNLYKKFKLTMLSMITKERETVGEAIKKTFPHRTYTYQPVFGGHSQDPFWLVRTIVTHEELPGIKDAIEDADPKGFLYHNDIEGTSRRYFISPIR</sequence>
<dbReference type="AlphaFoldDB" id="A0A7X1AVL0"/>
<dbReference type="PANTHER" id="PTHR33545:SF5">
    <property type="entry name" value="UPF0750 MEMBRANE PROTEIN YITT"/>
    <property type="match status" value="1"/>
</dbReference>
<dbReference type="InterPro" id="IPR051461">
    <property type="entry name" value="UPF0750_membrane"/>
</dbReference>
<dbReference type="EMBL" id="JACHVA010000036">
    <property type="protein sequence ID" value="MBC2600762.1"/>
    <property type="molecule type" value="Genomic_DNA"/>
</dbReference>
<feature type="transmembrane region" description="Helical" evidence="6">
    <location>
        <begin position="95"/>
        <end position="112"/>
    </location>
</feature>
<evidence type="ECO:0000259" key="7">
    <source>
        <dbReference type="Pfam" id="PF10035"/>
    </source>
</evidence>
<evidence type="ECO:0000256" key="4">
    <source>
        <dbReference type="ARBA" id="ARBA00022989"/>
    </source>
</evidence>
<keyword evidence="4 6" id="KW-1133">Transmembrane helix</keyword>
<dbReference type="Pfam" id="PF02588">
    <property type="entry name" value="YitT_membrane"/>
    <property type="match status" value="1"/>
</dbReference>
<reference evidence="8 9" key="1">
    <citation type="submission" date="2020-07" db="EMBL/GenBank/DDBJ databases">
        <authorList>
            <person name="Feng X."/>
        </authorList>
    </citation>
    <scope>NUCLEOTIDE SEQUENCE [LARGE SCALE GENOMIC DNA]</scope>
    <source>
        <strain evidence="8 9">JCM14086</strain>
    </source>
</reference>
<feature type="domain" description="DUF2179" evidence="7">
    <location>
        <begin position="246"/>
        <end position="296"/>
    </location>
</feature>
<evidence type="ECO:0000256" key="2">
    <source>
        <dbReference type="ARBA" id="ARBA00022475"/>
    </source>
</evidence>
<proteinExistence type="predicted"/>
<feature type="transmembrane region" description="Helical" evidence="6">
    <location>
        <begin position="162"/>
        <end position="187"/>
    </location>
</feature>
<dbReference type="Pfam" id="PF10035">
    <property type="entry name" value="DUF2179"/>
    <property type="match status" value="1"/>
</dbReference>
<dbReference type="InterPro" id="IPR015867">
    <property type="entry name" value="N-reg_PII/ATP_PRibTrfase_C"/>
</dbReference>
<protein>
    <submittedName>
        <fullName evidence="8">YitT family protein</fullName>
    </submittedName>
</protein>
<dbReference type="GO" id="GO:0005886">
    <property type="term" value="C:plasma membrane"/>
    <property type="evidence" value="ECO:0007669"/>
    <property type="project" value="UniProtKB-SubCell"/>
</dbReference>
<dbReference type="InterPro" id="IPR003740">
    <property type="entry name" value="YitT"/>
</dbReference>
<gene>
    <name evidence="8" type="ORF">H5P30_03090</name>
</gene>
<feature type="transmembrane region" description="Helical" evidence="6">
    <location>
        <begin position="199"/>
        <end position="217"/>
    </location>
</feature>
<comment type="caution">
    <text evidence="8">The sequence shown here is derived from an EMBL/GenBank/DDBJ whole genome shotgun (WGS) entry which is preliminary data.</text>
</comment>
<organism evidence="8 9">
    <name type="scientific">Puniceicoccus vermicola</name>
    <dbReference type="NCBI Taxonomy" id="388746"/>
    <lineage>
        <taxon>Bacteria</taxon>
        <taxon>Pseudomonadati</taxon>
        <taxon>Verrucomicrobiota</taxon>
        <taxon>Opitutia</taxon>
        <taxon>Puniceicoccales</taxon>
        <taxon>Puniceicoccaceae</taxon>
        <taxon>Puniceicoccus</taxon>
    </lineage>
</organism>
<keyword evidence="2" id="KW-1003">Cell membrane</keyword>